<keyword evidence="5" id="KW-0804">Transcription</keyword>
<dbReference type="Gene3D" id="1.10.10.60">
    <property type="entry name" value="Homeodomain-like"/>
    <property type="match status" value="1"/>
</dbReference>
<dbReference type="PRINTS" id="PR01590">
    <property type="entry name" value="HTHFIS"/>
</dbReference>
<dbReference type="InterPro" id="IPR010524">
    <property type="entry name" value="Sig_transdc_resp-reg_PrpR_N"/>
</dbReference>
<dbReference type="GO" id="GO:0000156">
    <property type="term" value="F:phosphorelay response regulator activity"/>
    <property type="evidence" value="ECO:0007669"/>
    <property type="project" value="InterPro"/>
</dbReference>
<name>E4PJJ7_MARAH</name>
<reference evidence="7 8" key="1">
    <citation type="journal article" date="2010" name="Stand. Genomic Sci.">
        <title>Complete genome sequence of Marinobacter adhaerens type strain (HP15), a diatom-interacting marine microorganism.</title>
        <authorList>
            <person name="Gardes A."/>
            <person name="Kaeppel E."/>
            <person name="Shehzad A."/>
            <person name="Seebah S."/>
            <person name="Teeling H."/>
            <person name="Yarza P."/>
            <person name="Glockner F.O."/>
            <person name="Grossart H.P."/>
            <person name="Ullrich M.S."/>
        </authorList>
    </citation>
    <scope>NUCLEOTIDE SEQUENCE [LARGE SCALE GENOMIC DNA]</scope>
    <source>
        <strain evidence="8">DSM 23420 / HP15</strain>
    </source>
</reference>
<dbReference type="SUPFAM" id="SSF52540">
    <property type="entry name" value="P-loop containing nucleoside triphosphate hydrolases"/>
    <property type="match status" value="1"/>
</dbReference>
<dbReference type="AlphaFoldDB" id="E4PJJ7"/>
<dbReference type="InterPro" id="IPR025944">
    <property type="entry name" value="Sigma_54_int_dom_CS"/>
</dbReference>
<dbReference type="KEGG" id="mad:HP15_2597"/>
<dbReference type="Pfam" id="PF25601">
    <property type="entry name" value="AAA_lid_14"/>
    <property type="match status" value="1"/>
</dbReference>
<dbReference type="CDD" id="cd00009">
    <property type="entry name" value="AAA"/>
    <property type="match status" value="1"/>
</dbReference>
<dbReference type="FunFam" id="3.40.50.300:FF:000006">
    <property type="entry name" value="DNA-binding transcriptional regulator NtrC"/>
    <property type="match status" value="1"/>
</dbReference>
<dbReference type="PROSITE" id="PS50045">
    <property type="entry name" value="SIGMA54_INTERACT_4"/>
    <property type="match status" value="1"/>
</dbReference>
<dbReference type="Gene3D" id="3.40.50.2300">
    <property type="match status" value="1"/>
</dbReference>
<evidence type="ECO:0000313" key="7">
    <source>
        <dbReference type="EMBL" id="ADP98361.1"/>
    </source>
</evidence>
<dbReference type="InterPro" id="IPR058031">
    <property type="entry name" value="AAA_lid_NorR"/>
</dbReference>
<proteinExistence type="predicted"/>
<organism evidence="7 8">
    <name type="scientific">Marinobacter adhaerens (strain DSM 23420 / HP15)</name>
    <dbReference type="NCBI Taxonomy" id="225937"/>
    <lineage>
        <taxon>Bacteria</taxon>
        <taxon>Pseudomonadati</taxon>
        <taxon>Pseudomonadota</taxon>
        <taxon>Gammaproteobacteria</taxon>
        <taxon>Pseudomonadales</taxon>
        <taxon>Marinobacteraceae</taxon>
        <taxon>Marinobacter</taxon>
    </lineage>
</organism>
<dbReference type="InterPro" id="IPR002197">
    <property type="entry name" value="HTH_Fis"/>
</dbReference>
<reference evidence="8" key="2">
    <citation type="submission" date="2010-02" db="EMBL/GenBank/DDBJ databases">
        <title>Complete genome sequence of Marinobacter adhaerens type strain (HP15).</title>
        <authorList>
            <person name="Gaerdes A.A.M."/>
            <person name="Kaeppel E."/>
            <person name="Shezad A."/>
            <person name="Seebah S."/>
            <person name="Teeling H."/>
            <person name="Yarza P."/>
            <person name="Gloeckner F.O."/>
            <person name="Ullrich M.S."/>
        </authorList>
    </citation>
    <scope>NUCLEOTIDE SEQUENCE [LARGE SCALE GENOMIC DNA]</scope>
    <source>
        <strain evidence="8">DSM 23420 / HP15</strain>
    </source>
</reference>
<dbReference type="EMBL" id="CP001978">
    <property type="protein sequence ID" value="ADP98361.1"/>
    <property type="molecule type" value="Genomic_DNA"/>
</dbReference>
<evidence type="ECO:0000256" key="2">
    <source>
        <dbReference type="ARBA" id="ARBA00022840"/>
    </source>
</evidence>
<dbReference type="SUPFAM" id="SSF46689">
    <property type="entry name" value="Homeodomain-like"/>
    <property type="match status" value="1"/>
</dbReference>
<dbReference type="Pfam" id="PF06506">
    <property type="entry name" value="PrpR_N"/>
    <property type="match status" value="1"/>
</dbReference>
<sequence>MMEFNNAEADRVKLCLIGNSKLSKMVHSLIPEFQSIAEIVIIDSIFNDALMSARRLVEHDAVDVFISAGANAHYLKDTLPVPVVALELRQSDLVNAVLKARQISNKILLLTYEHQSTWTEFLDYVEGVDIVHRTYKTAEEARETFHGVEKDGIGVVIGSSFICDLAEQEGLPFVMVYSRESCRYMVRKAISVAGEHKREGERRAFVQFLMDSASSPTIITNRDEQIIGFNRSALGLVKGLARNKRIDRFLDSRFLQTPDTVAEGIQVGDRLCRVQKSAFEVDGVRVGHLYALTAAPQSKSGSEGKTSGLIYESGRMAEVAHFLQVYGATPGAVLLRGETGTGKELAARMIHDSSANKEGPFVAINCAAIPSELFESELFGYADGAFTSSRSGGKSGLLETANNGTFFMDEINSLPLPQQAKLLRVLQEREVRPVGSRRSIALNIKFVAACNHDLLEEVRAGRFREDLYYRLNVFIVNLPPLRERPDDIEPLTRHFIQSLGRQYGIDADENALAEVLVPRFRRYGWPGNVRQLENLMERLLVSSTLYSSTEQFASHLQSLAPELFELTDLGQSGLTEGCHLQSVEQEEILKVLGRFGGNKTKAAEYLGISQTTLWRRLKQMSADPRAVGNDQSGE</sequence>
<dbReference type="Proteomes" id="UP000007077">
    <property type="component" value="Chromosome"/>
</dbReference>
<protein>
    <submittedName>
        <fullName evidence="7">Two component, sigma54 specific, transcriptional regulator, Fis family</fullName>
    </submittedName>
</protein>
<evidence type="ECO:0000259" key="6">
    <source>
        <dbReference type="PROSITE" id="PS50045"/>
    </source>
</evidence>
<keyword evidence="1" id="KW-0547">Nucleotide-binding</keyword>
<dbReference type="GO" id="GO:0005524">
    <property type="term" value="F:ATP binding"/>
    <property type="evidence" value="ECO:0007669"/>
    <property type="project" value="UniProtKB-KW"/>
</dbReference>
<dbReference type="Pfam" id="PF02954">
    <property type="entry name" value="HTH_8"/>
    <property type="match status" value="1"/>
</dbReference>
<gene>
    <name evidence="7" type="ordered locus">HP15_2597</name>
</gene>
<dbReference type="PROSITE" id="PS00688">
    <property type="entry name" value="SIGMA54_INTERACT_3"/>
    <property type="match status" value="1"/>
</dbReference>
<keyword evidence="4" id="KW-0238">DNA-binding</keyword>
<dbReference type="PROSITE" id="PS00676">
    <property type="entry name" value="SIGMA54_INTERACT_2"/>
    <property type="match status" value="1"/>
</dbReference>
<evidence type="ECO:0000256" key="5">
    <source>
        <dbReference type="ARBA" id="ARBA00023163"/>
    </source>
</evidence>
<dbReference type="InterPro" id="IPR003593">
    <property type="entry name" value="AAA+_ATPase"/>
</dbReference>
<dbReference type="InterPro" id="IPR027417">
    <property type="entry name" value="P-loop_NTPase"/>
</dbReference>
<evidence type="ECO:0000313" key="8">
    <source>
        <dbReference type="Proteomes" id="UP000007077"/>
    </source>
</evidence>
<dbReference type="InterPro" id="IPR025943">
    <property type="entry name" value="Sigma_54_int_dom_ATP-bd_2"/>
</dbReference>
<evidence type="ECO:0000256" key="1">
    <source>
        <dbReference type="ARBA" id="ARBA00022741"/>
    </source>
</evidence>
<dbReference type="PANTHER" id="PTHR32071">
    <property type="entry name" value="TRANSCRIPTIONAL REGULATORY PROTEIN"/>
    <property type="match status" value="1"/>
</dbReference>
<dbReference type="InterPro" id="IPR002078">
    <property type="entry name" value="Sigma_54_int"/>
</dbReference>
<dbReference type="Pfam" id="PF00158">
    <property type="entry name" value="Sigma54_activat"/>
    <property type="match status" value="1"/>
</dbReference>
<dbReference type="SUPFAM" id="SSF159800">
    <property type="entry name" value="PrpR receptor domain-like"/>
    <property type="match status" value="1"/>
</dbReference>
<dbReference type="PATRIC" id="fig|225937.3.peg.2622"/>
<evidence type="ECO:0000256" key="4">
    <source>
        <dbReference type="ARBA" id="ARBA00023125"/>
    </source>
</evidence>
<dbReference type="InterPro" id="IPR009057">
    <property type="entry name" value="Homeodomain-like_sf"/>
</dbReference>
<feature type="domain" description="Sigma-54 factor interaction" evidence="6">
    <location>
        <begin position="309"/>
        <end position="541"/>
    </location>
</feature>
<dbReference type="GO" id="GO:0043565">
    <property type="term" value="F:sequence-specific DNA binding"/>
    <property type="evidence" value="ECO:0007669"/>
    <property type="project" value="InterPro"/>
</dbReference>
<keyword evidence="3" id="KW-0805">Transcription regulation</keyword>
<evidence type="ECO:0000256" key="3">
    <source>
        <dbReference type="ARBA" id="ARBA00023015"/>
    </source>
</evidence>
<keyword evidence="2" id="KW-0067">ATP-binding</keyword>
<accession>E4PJJ7</accession>
<dbReference type="SMART" id="SM00382">
    <property type="entry name" value="AAA"/>
    <property type="match status" value="1"/>
</dbReference>
<dbReference type="STRING" id="225937.HP15_2597"/>
<dbReference type="Gene3D" id="3.40.50.10660">
    <property type="entry name" value="PrpR receptor domain-like"/>
    <property type="match status" value="1"/>
</dbReference>
<dbReference type="HOGENOM" id="CLU_000445_8_5_6"/>
<dbReference type="Gene3D" id="3.40.50.300">
    <property type="entry name" value="P-loop containing nucleotide triphosphate hydrolases"/>
    <property type="match status" value="1"/>
</dbReference>
<dbReference type="eggNOG" id="COG3829">
    <property type="taxonomic scope" value="Bacteria"/>
</dbReference>
<dbReference type="Gene3D" id="1.10.8.60">
    <property type="match status" value="1"/>
</dbReference>
<dbReference type="GO" id="GO:0006355">
    <property type="term" value="P:regulation of DNA-templated transcription"/>
    <property type="evidence" value="ECO:0007669"/>
    <property type="project" value="InterPro"/>
</dbReference>